<evidence type="ECO:0000256" key="1">
    <source>
        <dbReference type="ARBA" id="ARBA00004141"/>
    </source>
</evidence>
<name>A0A239U7Z6_9STAP</name>
<dbReference type="GO" id="GO:0009403">
    <property type="term" value="P:toxin biosynthetic process"/>
    <property type="evidence" value="ECO:0007669"/>
    <property type="project" value="InterPro"/>
</dbReference>
<reference evidence="5 6" key="1">
    <citation type="submission" date="2019-07" db="EMBL/GenBank/DDBJ databases">
        <title>Whole genome shotgun sequence of Staphylococcus piscifermentans NBRC 109625.</title>
        <authorList>
            <person name="Hosoyama A."/>
            <person name="Uohara A."/>
            <person name="Ohji S."/>
            <person name="Ichikawa N."/>
        </authorList>
    </citation>
    <scope>NUCLEOTIDE SEQUENCE [LARGE SCALE GENOMIC DNA]</scope>
    <source>
        <strain evidence="5 6">NBRC 109625</strain>
    </source>
</reference>
<evidence type="ECO:0000256" key="4">
    <source>
        <dbReference type="ARBA" id="ARBA00023136"/>
    </source>
</evidence>
<evidence type="ECO:0000256" key="2">
    <source>
        <dbReference type="ARBA" id="ARBA00022692"/>
    </source>
</evidence>
<keyword evidence="2" id="KW-0812">Transmembrane</keyword>
<dbReference type="EMBL" id="BKAR01000006">
    <property type="protein sequence ID" value="GEP84238.1"/>
    <property type="molecule type" value="Genomic_DNA"/>
</dbReference>
<evidence type="ECO:0000256" key="3">
    <source>
        <dbReference type="ARBA" id="ARBA00022989"/>
    </source>
</evidence>
<dbReference type="InterPro" id="IPR003825">
    <property type="entry name" value="Colicin-V_CvpA"/>
</dbReference>
<organism evidence="5 6">
    <name type="scientific">Staphylococcus piscifermentans</name>
    <dbReference type="NCBI Taxonomy" id="70258"/>
    <lineage>
        <taxon>Bacteria</taxon>
        <taxon>Bacillati</taxon>
        <taxon>Bacillota</taxon>
        <taxon>Bacilli</taxon>
        <taxon>Bacillales</taxon>
        <taxon>Staphylococcaceae</taxon>
        <taxon>Staphylococcus</taxon>
    </lineage>
</organism>
<dbReference type="Proteomes" id="UP000321736">
    <property type="component" value="Unassembled WGS sequence"/>
</dbReference>
<dbReference type="GO" id="GO:0016020">
    <property type="term" value="C:membrane"/>
    <property type="evidence" value="ECO:0007669"/>
    <property type="project" value="UniProtKB-SubCell"/>
</dbReference>
<dbReference type="Pfam" id="PF02674">
    <property type="entry name" value="Colicin_V"/>
    <property type="match status" value="1"/>
</dbReference>
<dbReference type="AlphaFoldDB" id="A0A239U7Z6"/>
<dbReference type="RefSeq" id="WP_095105909.1">
    <property type="nucleotide sequence ID" value="NZ_BKAR01000006.1"/>
</dbReference>
<comment type="caution">
    <text evidence="5">The sequence shown here is derived from an EMBL/GenBank/DDBJ whole genome shotgun (WGS) entry which is preliminary data.</text>
</comment>
<dbReference type="PANTHER" id="PTHR37306:SF1">
    <property type="entry name" value="COLICIN V PRODUCTION PROTEIN"/>
    <property type="match status" value="1"/>
</dbReference>
<proteinExistence type="predicted"/>
<keyword evidence="3" id="KW-1133">Transmembrane helix</keyword>
<evidence type="ECO:0000313" key="5">
    <source>
        <dbReference type="EMBL" id="GEP84238.1"/>
    </source>
</evidence>
<keyword evidence="4" id="KW-0472">Membrane</keyword>
<accession>A0A239U7Z6</accession>
<sequence>MILNFIIFFVFLIIAAMGFRRGIWLSTLHFLATLASLFIAASFYHPIAERLELFLPFPKTQAALTHYYIEYSHIHLRFEAIAAFIFIFIISKFILYLILTVFDKMTYINNMTLFSRIAGVILSFVSSTAVLLPVLYMCSLYPSVWIQSQFAHSIIAQLILFHTPYLSTLIMAL</sequence>
<keyword evidence="6" id="KW-1185">Reference proteome</keyword>
<dbReference type="PANTHER" id="PTHR37306">
    <property type="entry name" value="COLICIN V PRODUCTION PROTEIN"/>
    <property type="match status" value="1"/>
</dbReference>
<evidence type="ECO:0000313" key="6">
    <source>
        <dbReference type="Proteomes" id="UP000321736"/>
    </source>
</evidence>
<protein>
    <submittedName>
        <fullName evidence="5">Colicin V production protein CvpA</fullName>
    </submittedName>
</protein>
<comment type="subcellular location">
    <subcellularLocation>
        <location evidence="1">Membrane</location>
        <topology evidence="1">Multi-pass membrane protein</topology>
    </subcellularLocation>
</comment>
<gene>
    <name evidence="5" type="ORF">SPI02_08230</name>
</gene>
<dbReference type="OrthoDB" id="2413505at2"/>